<organism evidence="2 3">
    <name type="scientific">Paenibacillus chartarius</name>
    <dbReference type="NCBI Taxonomy" id="747481"/>
    <lineage>
        <taxon>Bacteria</taxon>
        <taxon>Bacillati</taxon>
        <taxon>Bacillota</taxon>
        <taxon>Bacilli</taxon>
        <taxon>Bacillales</taxon>
        <taxon>Paenibacillaceae</taxon>
        <taxon>Paenibacillus</taxon>
    </lineage>
</organism>
<keyword evidence="1" id="KW-0472">Membrane</keyword>
<dbReference type="RefSeq" id="WP_377472935.1">
    <property type="nucleotide sequence ID" value="NZ_JBHLWN010000098.1"/>
</dbReference>
<keyword evidence="3" id="KW-1185">Reference proteome</keyword>
<feature type="transmembrane region" description="Helical" evidence="1">
    <location>
        <begin position="12"/>
        <end position="33"/>
    </location>
</feature>
<name>A0ABV6DSB5_9BACL</name>
<keyword evidence="1" id="KW-1133">Transmembrane helix</keyword>
<dbReference type="Proteomes" id="UP001589776">
    <property type="component" value="Unassembled WGS sequence"/>
</dbReference>
<dbReference type="InterPro" id="IPR031616">
    <property type="entry name" value="BsrE-like"/>
</dbReference>
<sequence>MCLDVKDALTLMISSGVLLVAILTLVVNIVVALTNRRK</sequence>
<proteinExistence type="predicted"/>
<gene>
    <name evidence="2" type="ORF">ACFFK0_24135</name>
</gene>
<comment type="caution">
    <text evidence="2">The sequence shown here is derived from an EMBL/GenBank/DDBJ whole genome shotgun (WGS) entry which is preliminary data.</text>
</comment>
<evidence type="ECO:0000313" key="2">
    <source>
        <dbReference type="EMBL" id="MFC0215487.1"/>
    </source>
</evidence>
<accession>A0ABV6DSB5</accession>
<dbReference type="EMBL" id="JBHLWN010000098">
    <property type="protein sequence ID" value="MFC0215487.1"/>
    <property type="molecule type" value="Genomic_DNA"/>
</dbReference>
<dbReference type="Pfam" id="PF16935">
    <property type="entry name" value="Hol_Tox"/>
    <property type="match status" value="1"/>
</dbReference>
<protein>
    <submittedName>
        <fullName evidence="2">Holin-like toxin</fullName>
    </submittedName>
</protein>
<evidence type="ECO:0000313" key="3">
    <source>
        <dbReference type="Proteomes" id="UP001589776"/>
    </source>
</evidence>
<reference evidence="2 3" key="1">
    <citation type="submission" date="2024-09" db="EMBL/GenBank/DDBJ databases">
        <authorList>
            <person name="Sun Q."/>
            <person name="Mori K."/>
        </authorList>
    </citation>
    <scope>NUCLEOTIDE SEQUENCE [LARGE SCALE GENOMIC DNA]</scope>
    <source>
        <strain evidence="2 3">CCM 7759</strain>
    </source>
</reference>
<evidence type="ECO:0000256" key="1">
    <source>
        <dbReference type="SAM" id="Phobius"/>
    </source>
</evidence>
<keyword evidence="1" id="KW-0812">Transmembrane</keyword>